<feature type="compositionally biased region" description="Low complexity" evidence="1">
    <location>
        <begin position="23"/>
        <end position="33"/>
    </location>
</feature>
<proteinExistence type="predicted"/>
<evidence type="ECO:0000313" key="3">
    <source>
        <dbReference type="Proteomes" id="UP000233556"/>
    </source>
</evidence>
<feature type="compositionally biased region" description="Basic and acidic residues" evidence="1">
    <location>
        <begin position="42"/>
        <end position="60"/>
    </location>
</feature>
<dbReference type="AlphaFoldDB" id="A0A2I0TBX4"/>
<evidence type="ECO:0000313" key="2">
    <source>
        <dbReference type="EMBL" id="PKU31262.1"/>
    </source>
</evidence>
<dbReference type="Proteomes" id="UP000233556">
    <property type="component" value="Unassembled WGS sequence"/>
</dbReference>
<feature type="compositionally biased region" description="Acidic residues" evidence="1">
    <location>
        <begin position="134"/>
        <end position="156"/>
    </location>
</feature>
<reference evidence="3" key="2">
    <citation type="submission" date="2017-12" db="EMBL/GenBank/DDBJ databases">
        <title>Genome sequence of the Bar-tailed Godwit (Limosa lapponica baueri).</title>
        <authorList>
            <person name="Lima N.C.B."/>
            <person name="Parody-Merino A.M."/>
            <person name="Battley P.F."/>
            <person name="Fidler A.E."/>
            <person name="Prosdocimi F."/>
        </authorList>
    </citation>
    <scope>NUCLEOTIDE SEQUENCE [LARGE SCALE GENOMIC DNA]</scope>
</reference>
<sequence length="207" mass="22051">MQEGPELPDESCWFSLLPSGKISAGLSPSSSSQGNGGAIRMLETDAEKPGQMHSEDRKVAAGDAATFRPPAAEAPAPAESQEALGATQGPVLAEKQPVATKKGEEQPSSLPAFIIPELRLDSTFSQSAAGIATDGEEEEDDDEEEDEEDDDDEDSDEHYLERNEAKRSSMIETSGLVEGEVHLGVCTHKELLLVAETGKSQAPESLW</sequence>
<reference evidence="3" key="1">
    <citation type="submission" date="2017-11" db="EMBL/GenBank/DDBJ databases">
        <authorList>
            <person name="Lima N.C."/>
            <person name="Parody-Merino A.M."/>
            <person name="Battley P.F."/>
            <person name="Fidler A.E."/>
            <person name="Prosdocimi F."/>
        </authorList>
    </citation>
    <scope>NUCLEOTIDE SEQUENCE [LARGE SCALE GENOMIC DNA]</scope>
</reference>
<organism evidence="2 3">
    <name type="scientific">Limosa lapponica baueri</name>
    <dbReference type="NCBI Taxonomy" id="1758121"/>
    <lineage>
        <taxon>Eukaryota</taxon>
        <taxon>Metazoa</taxon>
        <taxon>Chordata</taxon>
        <taxon>Craniata</taxon>
        <taxon>Vertebrata</taxon>
        <taxon>Euteleostomi</taxon>
        <taxon>Archelosauria</taxon>
        <taxon>Archosauria</taxon>
        <taxon>Dinosauria</taxon>
        <taxon>Saurischia</taxon>
        <taxon>Theropoda</taxon>
        <taxon>Coelurosauria</taxon>
        <taxon>Aves</taxon>
        <taxon>Neognathae</taxon>
        <taxon>Neoaves</taxon>
        <taxon>Charadriiformes</taxon>
        <taxon>Scolopacidae</taxon>
        <taxon>Limosa</taxon>
    </lineage>
</organism>
<feature type="compositionally biased region" description="Low complexity" evidence="1">
    <location>
        <begin position="64"/>
        <end position="83"/>
    </location>
</feature>
<feature type="compositionally biased region" description="Basic and acidic residues" evidence="1">
    <location>
        <begin position="157"/>
        <end position="169"/>
    </location>
</feature>
<gene>
    <name evidence="2" type="ORF">llap_18435</name>
</gene>
<name>A0A2I0TBX4_LIMLA</name>
<protein>
    <submittedName>
        <fullName evidence="2">Regulator of g-protein signaling 3 isoform x1</fullName>
    </submittedName>
</protein>
<dbReference type="EMBL" id="KZ513095">
    <property type="protein sequence ID" value="PKU31262.1"/>
    <property type="molecule type" value="Genomic_DNA"/>
</dbReference>
<evidence type="ECO:0000256" key="1">
    <source>
        <dbReference type="SAM" id="MobiDB-lite"/>
    </source>
</evidence>
<keyword evidence="3" id="KW-1185">Reference proteome</keyword>
<feature type="region of interest" description="Disordered" evidence="1">
    <location>
        <begin position="23"/>
        <end position="171"/>
    </location>
</feature>
<dbReference type="OrthoDB" id="196547at2759"/>
<accession>A0A2I0TBX4</accession>